<dbReference type="EMBL" id="UGYZ01000002">
    <property type="protein sequence ID" value="SUJ05435.1"/>
    <property type="molecule type" value="Genomic_DNA"/>
</dbReference>
<proteinExistence type="predicted"/>
<protein>
    <recommendedName>
        <fullName evidence="4">Translocation protein TolB</fullName>
    </recommendedName>
</protein>
<keyword evidence="1" id="KW-0732">Signal</keyword>
<accession>A0A380BRR4</accession>
<evidence type="ECO:0000256" key="1">
    <source>
        <dbReference type="SAM" id="SignalP"/>
    </source>
</evidence>
<reference evidence="2 3" key="1">
    <citation type="submission" date="2018-06" db="EMBL/GenBank/DDBJ databases">
        <authorList>
            <consortium name="Pathogen Informatics"/>
            <person name="Doyle S."/>
        </authorList>
    </citation>
    <scope>NUCLEOTIDE SEQUENCE [LARGE SCALE GENOMIC DNA]</scope>
    <source>
        <strain evidence="3">ATCC 11859 / DSM 33 / NCIB 8841 / NCTC 4822</strain>
    </source>
</reference>
<dbReference type="AlphaFoldDB" id="A0A380BRR4"/>
<evidence type="ECO:0000313" key="2">
    <source>
        <dbReference type="EMBL" id="SUJ05435.1"/>
    </source>
</evidence>
<sequence length="416" mass="47423">MRLSIKTLVVLCLIFSNSLHSDASSHLVKVAFSRDGYLWIIVDEDEQKITDERATYNYPPQWSFDGKMLLYQKEVTRENLETQNEIWVYELETERHRKIFYDGYNPKWSPIENIISFNSGGVLNISNLSGFYNIALGVDDYEWHPDGKGFIASSSASLRPDGWTHPVLYTISIEEGYQDITDLTKHVKKLFVIPKEVGIGNTKILSISAEKFAYSPNQQWISFIISPTASWSMDSDMLAIISADGKEFEVIDEVILEFTPKWAFKTNLLGYIAGGGRIVYGFKNKDLKVTEFPTEKSVKLTPKNYAEMGFTWVNDSSLIVSRVPESEWSNSAEERPDPSLYFLTLTGQKQIQITTPPENEGDYNPIFLSAIHKITWLRKSDIANEKADLYIANSDGSDAKIWVKNIESYSFFSSNH</sequence>
<dbReference type="SUPFAM" id="SSF82171">
    <property type="entry name" value="DPP6 N-terminal domain-like"/>
    <property type="match status" value="1"/>
</dbReference>
<dbReference type="PANTHER" id="PTHR36842:SF1">
    <property type="entry name" value="PROTEIN TOLB"/>
    <property type="match status" value="1"/>
</dbReference>
<evidence type="ECO:0008006" key="4">
    <source>
        <dbReference type="Google" id="ProtNLM"/>
    </source>
</evidence>
<organism evidence="2 3">
    <name type="scientific">Sporosarcina pasteurii</name>
    <name type="common">Bacillus pasteurii</name>
    <dbReference type="NCBI Taxonomy" id="1474"/>
    <lineage>
        <taxon>Bacteria</taxon>
        <taxon>Bacillati</taxon>
        <taxon>Bacillota</taxon>
        <taxon>Bacilli</taxon>
        <taxon>Bacillales</taxon>
        <taxon>Caryophanaceae</taxon>
        <taxon>Sporosarcina</taxon>
    </lineage>
</organism>
<gene>
    <name evidence="2" type="ORF">NCTC4822_01672</name>
</gene>
<keyword evidence="3" id="KW-1185">Reference proteome</keyword>
<dbReference type="PANTHER" id="PTHR36842">
    <property type="entry name" value="PROTEIN TOLB HOMOLOG"/>
    <property type="match status" value="1"/>
</dbReference>
<feature type="chain" id="PRO_5039190698" description="Translocation protein TolB" evidence="1">
    <location>
        <begin position="22"/>
        <end position="416"/>
    </location>
</feature>
<evidence type="ECO:0000313" key="3">
    <source>
        <dbReference type="Proteomes" id="UP000254519"/>
    </source>
</evidence>
<dbReference type="Gene3D" id="2.120.10.30">
    <property type="entry name" value="TolB, C-terminal domain"/>
    <property type="match status" value="1"/>
</dbReference>
<dbReference type="Proteomes" id="UP000254519">
    <property type="component" value="Unassembled WGS sequence"/>
</dbReference>
<name>A0A380BRR4_SPOPA</name>
<dbReference type="InterPro" id="IPR011042">
    <property type="entry name" value="6-blade_b-propeller_TolB-like"/>
</dbReference>
<feature type="signal peptide" evidence="1">
    <location>
        <begin position="1"/>
        <end position="21"/>
    </location>
</feature>